<dbReference type="EMBL" id="BKCJ010005843">
    <property type="protein sequence ID" value="GEU68939.1"/>
    <property type="molecule type" value="Genomic_DNA"/>
</dbReference>
<feature type="region of interest" description="Disordered" evidence="1">
    <location>
        <begin position="373"/>
        <end position="397"/>
    </location>
</feature>
<comment type="caution">
    <text evidence="3">The sequence shown here is derived from an EMBL/GenBank/DDBJ whole genome shotgun (WGS) entry which is preliminary data.</text>
</comment>
<reference evidence="3" key="1">
    <citation type="journal article" date="2019" name="Sci. Rep.">
        <title>Draft genome of Tanacetum cinerariifolium, the natural source of mosquito coil.</title>
        <authorList>
            <person name="Yamashiro T."/>
            <person name="Shiraishi A."/>
            <person name="Satake H."/>
            <person name="Nakayama K."/>
        </authorList>
    </citation>
    <scope>NUCLEOTIDE SEQUENCE</scope>
</reference>
<protein>
    <submittedName>
        <fullName evidence="3">Ribonuclease H-like domain-containing protein</fullName>
    </submittedName>
</protein>
<dbReference type="InterPro" id="IPR025724">
    <property type="entry name" value="GAG-pre-integrase_dom"/>
</dbReference>
<dbReference type="Pfam" id="PF13976">
    <property type="entry name" value="gag_pre-integrs"/>
    <property type="match status" value="1"/>
</dbReference>
<gene>
    <name evidence="3" type="ORF">Tci_040917</name>
</gene>
<sequence length="397" mass="44853">MAFVSLSNNRSTNRAVKTTQAVNTTNGVSTTNTQINAAFSGNMHNLNDVVICAFLASQPNSPQLEHENLEQIHPDDIEEIDLRWQMTILTMRAKRFLKKTGRKLNVNGNETLGFNMSKVKCYNCHKRGQFAKEYRASRNQDTYHMESTRRNVPVETPTSTSLVSCDGNFMPPKSDLSYTGLDEFADKPVAENTNSFKEETKAIRKNSDALIIEELVSDDEDENLIDESEALLRVPRKNNMYSVDLKNIVPEGGFTCLFAKATSDESKLWHRRLGQLNFKTMNKLFKGNLNKDSEENLNIRFSENTPNVLGSRPYWLFDIDALSRIMNYEPIVAGTQSNGFASTKACDNAGQARKETYSIKDYILLPLWTADPPFSQNPNSSQDDKFKPLSDDGKKID</sequence>
<evidence type="ECO:0000259" key="2">
    <source>
        <dbReference type="Pfam" id="PF13976"/>
    </source>
</evidence>
<feature type="compositionally biased region" description="Basic and acidic residues" evidence="1">
    <location>
        <begin position="382"/>
        <end position="397"/>
    </location>
</feature>
<accession>A0A6L2M646</accession>
<evidence type="ECO:0000313" key="3">
    <source>
        <dbReference type="EMBL" id="GEU68939.1"/>
    </source>
</evidence>
<name>A0A6L2M646_TANCI</name>
<evidence type="ECO:0000256" key="1">
    <source>
        <dbReference type="SAM" id="MobiDB-lite"/>
    </source>
</evidence>
<dbReference type="AlphaFoldDB" id="A0A6L2M646"/>
<organism evidence="3">
    <name type="scientific">Tanacetum cinerariifolium</name>
    <name type="common">Dalmatian daisy</name>
    <name type="synonym">Chrysanthemum cinerariifolium</name>
    <dbReference type="NCBI Taxonomy" id="118510"/>
    <lineage>
        <taxon>Eukaryota</taxon>
        <taxon>Viridiplantae</taxon>
        <taxon>Streptophyta</taxon>
        <taxon>Embryophyta</taxon>
        <taxon>Tracheophyta</taxon>
        <taxon>Spermatophyta</taxon>
        <taxon>Magnoliopsida</taxon>
        <taxon>eudicotyledons</taxon>
        <taxon>Gunneridae</taxon>
        <taxon>Pentapetalae</taxon>
        <taxon>asterids</taxon>
        <taxon>campanulids</taxon>
        <taxon>Asterales</taxon>
        <taxon>Asteraceae</taxon>
        <taxon>Asteroideae</taxon>
        <taxon>Anthemideae</taxon>
        <taxon>Anthemidinae</taxon>
        <taxon>Tanacetum</taxon>
    </lineage>
</organism>
<feature type="domain" description="GAG-pre-integrase" evidence="2">
    <location>
        <begin position="239"/>
        <end position="291"/>
    </location>
</feature>
<proteinExistence type="predicted"/>